<dbReference type="AlphaFoldDB" id="A0A9P6HNR9"/>
<name>A0A9P6HNR9_9AGAM</name>
<dbReference type="SUPFAM" id="SSF56112">
    <property type="entry name" value="Protein kinase-like (PK-like)"/>
    <property type="match status" value="2"/>
</dbReference>
<keyword evidence="3" id="KW-0418">Kinase</keyword>
<dbReference type="InterPro" id="IPR008271">
    <property type="entry name" value="Ser/Thr_kinase_AS"/>
</dbReference>
<dbReference type="PROSITE" id="PS50011">
    <property type="entry name" value="PROTEIN_KINASE_DOM"/>
    <property type="match status" value="2"/>
</dbReference>
<comment type="caution">
    <text evidence="3">The sequence shown here is derived from an EMBL/GenBank/DDBJ whole genome shotgun (WGS) entry which is preliminary data.</text>
</comment>
<gene>
    <name evidence="3" type="ORF">BJ322DRAFT_535568</name>
</gene>
<dbReference type="GO" id="GO:0005524">
    <property type="term" value="F:ATP binding"/>
    <property type="evidence" value="ECO:0007669"/>
    <property type="project" value="InterPro"/>
</dbReference>
<dbReference type="PANTHER" id="PTHR44329:SF214">
    <property type="entry name" value="PROTEIN KINASE DOMAIN-CONTAINING PROTEIN"/>
    <property type="match status" value="1"/>
</dbReference>
<evidence type="ECO:0000313" key="4">
    <source>
        <dbReference type="Proteomes" id="UP000736335"/>
    </source>
</evidence>
<reference evidence="3" key="2">
    <citation type="submission" date="2020-11" db="EMBL/GenBank/DDBJ databases">
        <authorList>
            <consortium name="DOE Joint Genome Institute"/>
            <person name="Kuo A."/>
            <person name="Miyauchi S."/>
            <person name="Kiss E."/>
            <person name="Drula E."/>
            <person name="Kohler A."/>
            <person name="Sanchez-Garcia M."/>
            <person name="Andreopoulos B."/>
            <person name="Barry K.W."/>
            <person name="Bonito G."/>
            <person name="Buee M."/>
            <person name="Carver A."/>
            <person name="Chen C."/>
            <person name="Cichocki N."/>
            <person name="Clum A."/>
            <person name="Culley D."/>
            <person name="Crous P.W."/>
            <person name="Fauchery L."/>
            <person name="Girlanda M."/>
            <person name="Hayes R."/>
            <person name="Keri Z."/>
            <person name="Labutti K."/>
            <person name="Lipzen A."/>
            <person name="Lombard V."/>
            <person name="Magnuson J."/>
            <person name="Maillard F."/>
            <person name="Morin E."/>
            <person name="Murat C."/>
            <person name="Nolan M."/>
            <person name="Ohm R."/>
            <person name="Pangilinan J."/>
            <person name="Pereira M."/>
            <person name="Perotto S."/>
            <person name="Peter M."/>
            <person name="Riley R."/>
            <person name="Sitrit Y."/>
            <person name="Stielow B."/>
            <person name="Szollosi G."/>
            <person name="Zifcakova L."/>
            <person name="Stursova M."/>
            <person name="Spatafora J.W."/>
            <person name="Tedersoo L."/>
            <person name="Vaario L.-M."/>
            <person name="Yamada A."/>
            <person name="Yan M."/>
            <person name="Wang P."/>
            <person name="Xu J."/>
            <person name="Bruns T."/>
            <person name="Baldrian P."/>
            <person name="Vilgalys R."/>
            <person name="Henrissat B."/>
            <person name="Grigoriev I.V."/>
            <person name="Hibbett D."/>
            <person name="Nagy L.G."/>
            <person name="Martin F.M."/>
        </authorList>
    </citation>
    <scope>NUCLEOTIDE SEQUENCE</scope>
    <source>
        <strain evidence="3">UH-Tt-Lm1</strain>
    </source>
</reference>
<dbReference type="Proteomes" id="UP000736335">
    <property type="component" value="Unassembled WGS sequence"/>
</dbReference>
<dbReference type="InterPro" id="IPR051681">
    <property type="entry name" value="Ser/Thr_Kinases-Pseudokinases"/>
</dbReference>
<keyword evidence="4" id="KW-1185">Reference proteome</keyword>
<dbReference type="GO" id="GO:0004674">
    <property type="term" value="F:protein serine/threonine kinase activity"/>
    <property type="evidence" value="ECO:0007669"/>
    <property type="project" value="TreeGrafter"/>
</dbReference>
<dbReference type="SMART" id="SM00220">
    <property type="entry name" value="S_TKc"/>
    <property type="match status" value="2"/>
</dbReference>
<dbReference type="OrthoDB" id="4062651at2759"/>
<feature type="domain" description="Protein kinase" evidence="2">
    <location>
        <begin position="307"/>
        <end position="581"/>
    </location>
</feature>
<protein>
    <submittedName>
        <fullName evidence="3">Kinase-like domain-containing protein</fullName>
    </submittedName>
</protein>
<organism evidence="3 4">
    <name type="scientific">Thelephora terrestris</name>
    <dbReference type="NCBI Taxonomy" id="56493"/>
    <lineage>
        <taxon>Eukaryota</taxon>
        <taxon>Fungi</taxon>
        <taxon>Dikarya</taxon>
        <taxon>Basidiomycota</taxon>
        <taxon>Agaricomycotina</taxon>
        <taxon>Agaricomycetes</taxon>
        <taxon>Thelephorales</taxon>
        <taxon>Thelephoraceae</taxon>
        <taxon>Thelephora</taxon>
    </lineage>
</organism>
<dbReference type="PANTHER" id="PTHR44329">
    <property type="entry name" value="SERINE/THREONINE-PROTEIN KINASE TNNI3K-RELATED"/>
    <property type="match status" value="1"/>
</dbReference>
<dbReference type="EMBL" id="WIUZ02000003">
    <property type="protein sequence ID" value="KAF9789474.1"/>
    <property type="molecule type" value="Genomic_DNA"/>
</dbReference>
<dbReference type="InterPro" id="IPR000719">
    <property type="entry name" value="Prot_kinase_dom"/>
</dbReference>
<dbReference type="InterPro" id="IPR011009">
    <property type="entry name" value="Kinase-like_dom_sf"/>
</dbReference>
<evidence type="ECO:0000313" key="3">
    <source>
        <dbReference type="EMBL" id="KAF9789474.1"/>
    </source>
</evidence>
<accession>A0A9P6HNR9</accession>
<keyword evidence="3" id="KW-0808">Transferase</keyword>
<evidence type="ECO:0000259" key="2">
    <source>
        <dbReference type="PROSITE" id="PS50011"/>
    </source>
</evidence>
<dbReference type="PRINTS" id="PR00109">
    <property type="entry name" value="TYRKINASE"/>
</dbReference>
<dbReference type="Pfam" id="PF07714">
    <property type="entry name" value="PK_Tyr_Ser-Thr"/>
    <property type="match status" value="2"/>
</dbReference>
<sequence>MYSGGDPHKVKEAFRKVAVISKRSAHPNIVPLLGVTLEPLELISEWMSGGDLPRYISKHPGADILSLLSDVAEGLSYLHSCNVIHGDLKGSNILVDQYDRARITDFGLSMVTQDLGSMRSIWIEDNQSVRWIAPEILGGGTYSKETDIFSLAGVTIEAFTGAAPFSDKPPHEALSAVERGERPPRPAHPTLTNEIWKLIEQCWDGEASLRPHALIVSCGFKGVPVWKRLTDLTLTMDERISLIMYYNNTEVSRRLPQDDAQSLVDEIDKLLNTLAPQHRRGCLGALRTICGQQALLPKSLQIQLPEDWPIEPHCNGGYADVWKVEYRGSMVAVKILKVSQTSDLGKIKRNFFKEVILWKTLHHPNVLPLLGAIMNERRFGMVSKWMVNESIGEFVKNHKNENRFELLKGVTIGLMYLHKQEVIHGDLKGANILIDQNRVARLADFGLLTFARDPANPTTSTTSIRGTARWMSPELLYPERFGFKDSWPTEESDRYALGMVILEVLSGQVPFVDDWDIVVIRKVTDGERPKRPDVAWLTNNVWGMLSHCWAPRPPDRPMLQDVLRCLAEASLSWATLSHPISSTLDTYEGELPDQEETLSMDEPAIHGANFGPEHTYVQTFMRLRFQL</sequence>
<feature type="region of interest" description="Disordered" evidence="1">
    <location>
        <begin position="170"/>
        <end position="189"/>
    </location>
</feature>
<dbReference type="PROSITE" id="PS00108">
    <property type="entry name" value="PROTEIN_KINASE_ST"/>
    <property type="match status" value="2"/>
</dbReference>
<proteinExistence type="predicted"/>
<dbReference type="Gene3D" id="1.10.510.10">
    <property type="entry name" value="Transferase(Phosphotransferase) domain 1"/>
    <property type="match status" value="2"/>
</dbReference>
<reference evidence="3" key="1">
    <citation type="journal article" date="2020" name="Nat. Commun.">
        <title>Large-scale genome sequencing of mycorrhizal fungi provides insights into the early evolution of symbiotic traits.</title>
        <authorList>
            <person name="Miyauchi S."/>
            <person name="Kiss E."/>
            <person name="Kuo A."/>
            <person name="Drula E."/>
            <person name="Kohler A."/>
            <person name="Sanchez-Garcia M."/>
            <person name="Morin E."/>
            <person name="Andreopoulos B."/>
            <person name="Barry K.W."/>
            <person name="Bonito G."/>
            <person name="Buee M."/>
            <person name="Carver A."/>
            <person name="Chen C."/>
            <person name="Cichocki N."/>
            <person name="Clum A."/>
            <person name="Culley D."/>
            <person name="Crous P.W."/>
            <person name="Fauchery L."/>
            <person name="Girlanda M."/>
            <person name="Hayes R.D."/>
            <person name="Keri Z."/>
            <person name="LaButti K."/>
            <person name="Lipzen A."/>
            <person name="Lombard V."/>
            <person name="Magnuson J."/>
            <person name="Maillard F."/>
            <person name="Murat C."/>
            <person name="Nolan M."/>
            <person name="Ohm R.A."/>
            <person name="Pangilinan J."/>
            <person name="Pereira M.F."/>
            <person name="Perotto S."/>
            <person name="Peter M."/>
            <person name="Pfister S."/>
            <person name="Riley R."/>
            <person name="Sitrit Y."/>
            <person name="Stielow J.B."/>
            <person name="Szollosi G."/>
            <person name="Zifcakova L."/>
            <person name="Stursova M."/>
            <person name="Spatafora J.W."/>
            <person name="Tedersoo L."/>
            <person name="Vaario L.M."/>
            <person name="Yamada A."/>
            <person name="Yan M."/>
            <person name="Wang P."/>
            <person name="Xu J."/>
            <person name="Bruns T."/>
            <person name="Baldrian P."/>
            <person name="Vilgalys R."/>
            <person name="Dunand C."/>
            <person name="Henrissat B."/>
            <person name="Grigoriev I.V."/>
            <person name="Hibbett D."/>
            <person name="Nagy L.G."/>
            <person name="Martin F.M."/>
        </authorList>
    </citation>
    <scope>NUCLEOTIDE SEQUENCE</scope>
    <source>
        <strain evidence="3">UH-Tt-Lm1</strain>
    </source>
</reference>
<dbReference type="InterPro" id="IPR001245">
    <property type="entry name" value="Ser-Thr/Tyr_kinase_cat_dom"/>
</dbReference>
<feature type="domain" description="Protein kinase" evidence="2">
    <location>
        <begin position="1"/>
        <end position="226"/>
    </location>
</feature>
<evidence type="ECO:0000256" key="1">
    <source>
        <dbReference type="SAM" id="MobiDB-lite"/>
    </source>
</evidence>